<dbReference type="Gene3D" id="3.30.450.20">
    <property type="entry name" value="PAS domain"/>
    <property type="match status" value="1"/>
</dbReference>
<dbReference type="PROSITE" id="PS50111">
    <property type="entry name" value="CHEMOTAXIS_TRANSDUC_2"/>
    <property type="match status" value="1"/>
</dbReference>
<dbReference type="SMART" id="SM00091">
    <property type="entry name" value="PAS"/>
    <property type="match status" value="1"/>
</dbReference>
<dbReference type="PROSITE" id="PS50885">
    <property type="entry name" value="HAMP"/>
    <property type="match status" value="1"/>
</dbReference>
<dbReference type="InterPro" id="IPR013655">
    <property type="entry name" value="PAS_fold_3"/>
</dbReference>
<keyword evidence="3" id="KW-0812">Transmembrane</keyword>
<evidence type="ECO:0000259" key="6">
    <source>
        <dbReference type="PROSITE" id="PS50885"/>
    </source>
</evidence>
<dbReference type="RefSeq" id="WP_347612506.1">
    <property type="nucleotide sequence ID" value="NZ_JBDPZC010000012.1"/>
</dbReference>
<reference evidence="7 8" key="1">
    <citation type="submission" date="2024-05" db="EMBL/GenBank/DDBJ databases">
        <title>Roseateles sp. 2.12 16S ribosomal RNA gene Genome sequencing and assembly.</title>
        <authorList>
            <person name="Woo H."/>
        </authorList>
    </citation>
    <scope>NUCLEOTIDE SEQUENCE [LARGE SCALE GENOMIC DNA]</scope>
    <source>
        <strain evidence="7 8">2.12</strain>
    </source>
</reference>
<feature type="domain" description="Methyl-accepting transducer" evidence="4">
    <location>
        <begin position="268"/>
        <end position="497"/>
    </location>
</feature>
<dbReference type="PROSITE" id="PS50112">
    <property type="entry name" value="PAS"/>
    <property type="match status" value="1"/>
</dbReference>
<dbReference type="InterPro" id="IPR000014">
    <property type="entry name" value="PAS"/>
</dbReference>
<keyword evidence="3" id="KW-0472">Membrane</keyword>
<feature type="domain" description="HAMP" evidence="6">
    <location>
        <begin position="211"/>
        <end position="263"/>
    </location>
</feature>
<evidence type="ECO:0000313" key="7">
    <source>
        <dbReference type="EMBL" id="MEO3715195.1"/>
    </source>
</evidence>
<accession>A0ABV0GJC5</accession>
<dbReference type="CDD" id="cd00130">
    <property type="entry name" value="PAS"/>
    <property type="match status" value="1"/>
</dbReference>
<dbReference type="PANTHER" id="PTHR43531:SF7">
    <property type="entry name" value="AEROTAXIS RECEPTOR"/>
    <property type="match status" value="1"/>
</dbReference>
<dbReference type="Gene3D" id="1.10.287.950">
    <property type="entry name" value="Methyl-accepting chemotaxis protein"/>
    <property type="match status" value="1"/>
</dbReference>
<dbReference type="PRINTS" id="PR00260">
    <property type="entry name" value="CHEMTRNSDUCR"/>
</dbReference>
<gene>
    <name evidence="7" type="ORF">ABDJ40_20705</name>
</gene>
<name>A0ABV0GJC5_9BURK</name>
<keyword evidence="2" id="KW-0807">Transducer</keyword>
<dbReference type="InterPro" id="IPR004090">
    <property type="entry name" value="Chemotax_Me-accpt_rcpt"/>
</dbReference>
<feature type="domain" description="PAS" evidence="5">
    <location>
        <begin position="25"/>
        <end position="60"/>
    </location>
</feature>
<dbReference type="Pfam" id="PF00015">
    <property type="entry name" value="MCPsignal"/>
    <property type="match status" value="1"/>
</dbReference>
<comment type="similarity">
    <text evidence="1">Belongs to the methyl-accepting chemotaxis (MCP) protein family.</text>
</comment>
<dbReference type="InterPro" id="IPR004089">
    <property type="entry name" value="MCPsignal_dom"/>
</dbReference>
<dbReference type="Pfam" id="PF08447">
    <property type="entry name" value="PAS_3"/>
    <property type="match status" value="1"/>
</dbReference>
<keyword evidence="8" id="KW-1185">Reference proteome</keyword>
<evidence type="ECO:0000259" key="5">
    <source>
        <dbReference type="PROSITE" id="PS50112"/>
    </source>
</evidence>
<evidence type="ECO:0000256" key="2">
    <source>
        <dbReference type="PROSITE-ProRule" id="PRU00284"/>
    </source>
</evidence>
<dbReference type="InterPro" id="IPR035965">
    <property type="entry name" value="PAS-like_dom_sf"/>
</dbReference>
<dbReference type="SUPFAM" id="SSF58104">
    <property type="entry name" value="Methyl-accepting chemotaxis protein (MCP) signaling domain"/>
    <property type="match status" value="1"/>
</dbReference>
<evidence type="ECO:0000256" key="1">
    <source>
        <dbReference type="ARBA" id="ARBA00029447"/>
    </source>
</evidence>
<dbReference type="CDD" id="cd11386">
    <property type="entry name" value="MCP_signal"/>
    <property type="match status" value="1"/>
</dbReference>
<proteinExistence type="inferred from homology"/>
<dbReference type="InterPro" id="IPR051310">
    <property type="entry name" value="MCP_chemotaxis"/>
</dbReference>
<organism evidence="7 8">
    <name type="scientific">Roseateles flavus</name>
    <dbReference type="NCBI Taxonomy" id="3149041"/>
    <lineage>
        <taxon>Bacteria</taxon>
        <taxon>Pseudomonadati</taxon>
        <taxon>Pseudomonadota</taxon>
        <taxon>Betaproteobacteria</taxon>
        <taxon>Burkholderiales</taxon>
        <taxon>Sphaerotilaceae</taxon>
        <taxon>Roseateles</taxon>
    </lineage>
</organism>
<dbReference type="SUPFAM" id="SSF55785">
    <property type="entry name" value="PYP-like sensor domain (PAS domain)"/>
    <property type="match status" value="1"/>
</dbReference>
<dbReference type="SMART" id="SM00283">
    <property type="entry name" value="MA"/>
    <property type="match status" value="1"/>
</dbReference>
<comment type="caution">
    <text evidence="7">The sequence shown here is derived from an EMBL/GenBank/DDBJ whole genome shotgun (WGS) entry which is preliminary data.</text>
</comment>
<evidence type="ECO:0000256" key="3">
    <source>
        <dbReference type="SAM" id="Phobius"/>
    </source>
</evidence>
<feature type="transmembrane region" description="Helical" evidence="3">
    <location>
        <begin position="170"/>
        <end position="187"/>
    </location>
</feature>
<dbReference type="EMBL" id="JBDPZC010000012">
    <property type="protein sequence ID" value="MEO3715195.1"/>
    <property type="molecule type" value="Genomic_DNA"/>
</dbReference>
<dbReference type="Proteomes" id="UP001462640">
    <property type="component" value="Unassembled WGS sequence"/>
</dbReference>
<evidence type="ECO:0000259" key="4">
    <source>
        <dbReference type="PROSITE" id="PS50111"/>
    </source>
</evidence>
<dbReference type="InterPro" id="IPR003660">
    <property type="entry name" value="HAMP_dom"/>
</dbReference>
<dbReference type="NCBIfam" id="TIGR00229">
    <property type="entry name" value="sensory_box"/>
    <property type="match status" value="1"/>
</dbReference>
<protein>
    <submittedName>
        <fullName evidence="7">Methyl-accepting chemotaxis protein</fullName>
    </submittedName>
</protein>
<evidence type="ECO:0000313" key="8">
    <source>
        <dbReference type="Proteomes" id="UP001462640"/>
    </source>
</evidence>
<sequence length="544" mass="58324">MRNNQPVTDREYLFPPGQNLVSTTDLQGRILYCNPAFIEVSGFERDELLGQPHNMIRHPDMPPEAFRDMWETIASGHPWSGLVKNRRKNGDHYWVMANVTPLMEGSRVAGYMSVRTEPGREHVRAAEAVYRQLRQEAEQGRPLHRLRRGQLERVDVLGRLLARLRPGPQSALAGLFLLQALVLALVFPLGSAWALAAGVLSALAGGWLARRLLSGPVDALLPFANRMAAGDLTQSLGREQRGHSGRLALAMNQLNVNLQSVVRDARTEAHKMQAATSDIATGNLELSQRTESQASSLQQTAASMEQITGTVRQTTASAHQASELAREASAVAANGQAAVDEVSRTMDAIRLSSSKMADIIQVIDTIAFQTNILALNAAVEAARAGDSGRGFAVVASEVRALAQRSATAAREIKSLIEASSSDVEAGHRHAGQAQQTMRGAVESVQRVAALISGIERAATEQLDGISQVNSAVASLDIITQQNAALVEQIAAAAAALKDQADTVSDTVGIFKLDRQLEAAEAPDAVALRKAAKARRQGLQVRAAG</sequence>
<dbReference type="PANTHER" id="PTHR43531">
    <property type="entry name" value="PROTEIN ICFG"/>
    <property type="match status" value="1"/>
</dbReference>
<keyword evidence="3" id="KW-1133">Transmembrane helix</keyword>